<comment type="caution">
    <text evidence="4">The sequence shown here is derived from an EMBL/GenBank/DDBJ whole genome shotgun (WGS) entry which is preliminary data.</text>
</comment>
<dbReference type="OrthoDB" id="9766983at2"/>
<feature type="domain" description="Amidohydrolase-related" evidence="3">
    <location>
        <begin position="869"/>
        <end position="958"/>
    </location>
</feature>
<keyword evidence="4" id="KW-0378">Hydrolase</keyword>
<dbReference type="Proteomes" id="UP000286976">
    <property type="component" value="Unassembled WGS sequence"/>
</dbReference>
<dbReference type="InterPro" id="IPR011059">
    <property type="entry name" value="Metal-dep_hydrolase_composite"/>
</dbReference>
<dbReference type="Gene3D" id="2.30.40.10">
    <property type="entry name" value="Urease, subunit C, domain 1"/>
    <property type="match status" value="1"/>
</dbReference>
<dbReference type="PANTHER" id="PTHR43135">
    <property type="entry name" value="ALPHA-D-RIBOSE 1-METHYLPHOSPHONATE 5-TRIPHOSPHATE DIPHOSPHATASE"/>
    <property type="match status" value="1"/>
</dbReference>
<evidence type="ECO:0000313" key="4">
    <source>
        <dbReference type="EMBL" id="RUO40513.1"/>
    </source>
</evidence>
<dbReference type="AlphaFoldDB" id="A0A432X1S6"/>
<evidence type="ECO:0000256" key="2">
    <source>
        <dbReference type="SAM" id="SignalP"/>
    </source>
</evidence>
<organism evidence="4 5">
    <name type="scientific">Aliidiomarina taiwanensis</name>
    <dbReference type="NCBI Taxonomy" id="946228"/>
    <lineage>
        <taxon>Bacteria</taxon>
        <taxon>Pseudomonadati</taxon>
        <taxon>Pseudomonadota</taxon>
        <taxon>Gammaproteobacteria</taxon>
        <taxon>Alteromonadales</taxon>
        <taxon>Idiomarinaceae</taxon>
        <taxon>Aliidiomarina</taxon>
    </lineage>
</organism>
<keyword evidence="5" id="KW-1185">Reference proteome</keyword>
<keyword evidence="2" id="KW-0732">Signal</keyword>
<evidence type="ECO:0000256" key="1">
    <source>
        <dbReference type="SAM" id="MobiDB-lite"/>
    </source>
</evidence>
<dbReference type="InterPro" id="IPR051781">
    <property type="entry name" value="Metallo-dep_Hydrolase"/>
</dbReference>
<feature type="chain" id="PRO_5019578438" evidence="2">
    <location>
        <begin position="25"/>
        <end position="1028"/>
    </location>
</feature>
<gene>
    <name evidence="4" type="ORF">CWE15_07080</name>
</gene>
<feature type="signal peptide" evidence="2">
    <location>
        <begin position="1"/>
        <end position="24"/>
    </location>
</feature>
<dbReference type="Pfam" id="PF01979">
    <property type="entry name" value="Amidohydro_1"/>
    <property type="match status" value="2"/>
</dbReference>
<name>A0A432X1S6_9GAMM</name>
<evidence type="ECO:0000313" key="5">
    <source>
        <dbReference type="Proteomes" id="UP000286976"/>
    </source>
</evidence>
<evidence type="ECO:0000259" key="3">
    <source>
        <dbReference type="Pfam" id="PF01979"/>
    </source>
</evidence>
<accession>A0A432X1S6</accession>
<feature type="domain" description="Amidohydrolase-related" evidence="3">
    <location>
        <begin position="327"/>
        <end position="433"/>
    </location>
</feature>
<dbReference type="InterPro" id="IPR006680">
    <property type="entry name" value="Amidohydro-rel"/>
</dbReference>
<feature type="region of interest" description="Disordered" evidence="1">
    <location>
        <begin position="106"/>
        <end position="130"/>
    </location>
</feature>
<dbReference type="Gene3D" id="3.20.20.140">
    <property type="entry name" value="Metal-dependent hydrolases"/>
    <property type="match status" value="2"/>
</dbReference>
<dbReference type="InterPro" id="IPR032466">
    <property type="entry name" value="Metal_Hydrolase"/>
</dbReference>
<reference evidence="4 5" key="1">
    <citation type="journal article" date="2011" name="Front. Microbiol.">
        <title>Genomic signatures of strain selection and enhancement in Bacillus atrophaeus var. globigii, a historical biowarfare simulant.</title>
        <authorList>
            <person name="Gibbons H.S."/>
            <person name="Broomall S.M."/>
            <person name="McNew L.A."/>
            <person name="Daligault H."/>
            <person name="Chapman C."/>
            <person name="Bruce D."/>
            <person name="Karavis M."/>
            <person name="Krepps M."/>
            <person name="McGregor P.A."/>
            <person name="Hong C."/>
            <person name="Park K.H."/>
            <person name="Akmal A."/>
            <person name="Feldman A."/>
            <person name="Lin J.S."/>
            <person name="Chang W.E."/>
            <person name="Higgs B.W."/>
            <person name="Demirev P."/>
            <person name="Lindquist J."/>
            <person name="Liem A."/>
            <person name="Fochler E."/>
            <person name="Read T.D."/>
            <person name="Tapia R."/>
            <person name="Johnson S."/>
            <person name="Bishop-Lilly K.A."/>
            <person name="Detter C."/>
            <person name="Han C."/>
            <person name="Sozhamannan S."/>
            <person name="Rosenzweig C.N."/>
            <person name="Skowronski E.W."/>
        </authorList>
    </citation>
    <scope>NUCLEOTIDE SEQUENCE [LARGE SCALE GENOMIC DNA]</scope>
    <source>
        <strain evidence="4 5">AIT1</strain>
    </source>
</reference>
<proteinExistence type="predicted"/>
<sequence>MKRRSAWLGLSAVAAAGVSVLALADQTTPARGLHEKNPSFVALTNATVVTEPGKSLEHATLVVKDGIIQAINSNNRAPEGARVIDATGYTIYPGFIDPYSNYAVEQAGTPAPRSRGQRPQYSNAREGGNGSNAAIHAERNWFDTVKVQNRDAKGYIDLGFTAVQTARLDGIFRGRATTVSLADKRPNDVIYQAYARHFASFDKGSSKQQYPSSLMGSIALIRQTLSDAAWYKEAQGKQSMQGPVEFNAALDALARVQTEGFVFEASDEHNLLRAARVFSEFSVPLTVVGSGFEYTRLNEVKASGVDLILPLNFPAAPDMQGQFAELDVPLADLRHWERAPGNPAALANAGVRFAFTSHGLEKKSDFWANVRKAVEHGLSPTRALAALTTVPAEIAGVADQAGRLQTGYRADFVVSRGDLFADGEIVSVWLQGQESRLQEMHPASFAGDYSLTFAGQELTLTIENEGRMSGSLSQGDTRIRLQGVRTEDSVLYFHADLSSIGIAGVHRFRLQPESLTGFAGRAQNAASELITFTATRPEPPAADAPSKATAGSPEYVSELTWPNLGFGMRQQPEQANLHIRRATIWTADDQGILTDTDIIVRHGLIHRIGKNLSTPRGYQVIDAAGMHITPGFIDEHSHIAISQGVNEGTEPVTAEVRIGDVVNPDDIHIYRSLAGGTTVAHLLHGSANPIGGQGQAIKLRWGQDAEGLKFKEVPWTIKMALGENVKQSNWGDMNTIRYPQTRMGVAALIRDYFQSAREYGQAQEAYAALSRTERRRTAPPRTDYRMQTLLEILQGKRHTHVHSYVASEVLALMDVVEELGFRIHTFTHILEGYKVADEMRAHGANASTFADWWAFKFEAYDAVPQNACQLMEKGVLTSINSDSNDLQRRLNTEAAKSVRYCGMSEYEALKMITLYPAMQMEVEEHVGSITVGKHADFVLWNAPPLSAYAQVQQTWIEGRKYFDRQADLARRAEVANERQLLIEKVLSQGSEAKRGNRNGYRAEQPTWQCEDNHDVWRWTEFVEMEGAH</sequence>
<protein>
    <submittedName>
        <fullName evidence="4">Amidohydrolase</fullName>
    </submittedName>
</protein>
<dbReference type="RefSeq" id="WP_126757389.1">
    <property type="nucleotide sequence ID" value="NZ_PIPQ01000003.1"/>
</dbReference>
<dbReference type="SUPFAM" id="SSF51556">
    <property type="entry name" value="Metallo-dependent hydrolases"/>
    <property type="match status" value="2"/>
</dbReference>
<dbReference type="EMBL" id="PIPQ01000003">
    <property type="protein sequence ID" value="RUO40513.1"/>
    <property type="molecule type" value="Genomic_DNA"/>
</dbReference>
<dbReference type="SUPFAM" id="SSF51338">
    <property type="entry name" value="Composite domain of metallo-dependent hydrolases"/>
    <property type="match status" value="2"/>
</dbReference>
<dbReference type="PANTHER" id="PTHR43135:SF3">
    <property type="entry name" value="ALPHA-D-RIBOSE 1-METHYLPHOSPHONATE 5-TRIPHOSPHATE DIPHOSPHATASE"/>
    <property type="match status" value="1"/>
</dbReference>
<dbReference type="GO" id="GO:0016810">
    <property type="term" value="F:hydrolase activity, acting on carbon-nitrogen (but not peptide) bonds"/>
    <property type="evidence" value="ECO:0007669"/>
    <property type="project" value="InterPro"/>
</dbReference>
<dbReference type="CDD" id="cd01309">
    <property type="entry name" value="Met_dep_hydrolase_C"/>
    <property type="match status" value="1"/>
</dbReference>